<reference evidence="3 4" key="1">
    <citation type="journal article" date="2019" name="Nat. Ecol. Evol.">
        <title>Megaphylogeny resolves global patterns of mushroom evolution.</title>
        <authorList>
            <person name="Varga T."/>
            <person name="Krizsan K."/>
            <person name="Foldi C."/>
            <person name="Dima B."/>
            <person name="Sanchez-Garcia M."/>
            <person name="Sanchez-Ramirez S."/>
            <person name="Szollosi G.J."/>
            <person name="Szarkandi J.G."/>
            <person name="Papp V."/>
            <person name="Albert L."/>
            <person name="Andreopoulos W."/>
            <person name="Angelini C."/>
            <person name="Antonin V."/>
            <person name="Barry K.W."/>
            <person name="Bougher N.L."/>
            <person name="Buchanan P."/>
            <person name="Buyck B."/>
            <person name="Bense V."/>
            <person name="Catcheside P."/>
            <person name="Chovatia M."/>
            <person name="Cooper J."/>
            <person name="Damon W."/>
            <person name="Desjardin D."/>
            <person name="Finy P."/>
            <person name="Geml J."/>
            <person name="Haridas S."/>
            <person name="Hughes K."/>
            <person name="Justo A."/>
            <person name="Karasinski D."/>
            <person name="Kautmanova I."/>
            <person name="Kiss B."/>
            <person name="Kocsube S."/>
            <person name="Kotiranta H."/>
            <person name="LaButti K.M."/>
            <person name="Lechner B.E."/>
            <person name="Liimatainen K."/>
            <person name="Lipzen A."/>
            <person name="Lukacs Z."/>
            <person name="Mihaltcheva S."/>
            <person name="Morgado L.N."/>
            <person name="Niskanen T."/>
            <person name="Noordeloos M.E."/>
            <person name="Ohm R.A."/>
            <person name="Ortiz-Santana B."/>
            <person name="Ovrebo C."/>
            <person name="Racz N."/>
            <person name="Riley R."/>
            <person name="Savchenko A."/>
            <person name="Shiryaev A."/>
            <person name="Soop K."/>
            <person name="Spirin V."/>
            <person name="Szebenyi C."/>
            <person name="Tomsovsky M."/>
            <person name="Tulloss R.E."/>
            <person name="Uehling J."/>
            <person name="Grigoriev I.V."/>
            <person name="Vagvolgyi C."/>
            <person name="Papp T."/>
            <person name="Martin F.M."/>
            <person name="Miettinen O."/>
            <person name="Hibbett D.S."/>
            <person name="Nagy L.G."/>
        </authorList>
    </citation>
    <scope>NUCLEOTIDE SEQUENCE [LARGE SCALE GENOMIC DNA]</scope>
    <source>
        <strain evidence="3 4">CBS 962.96</strain>
    </source>
</reference>
<dbReference type="Proteomes" id="UP000297245">
    <property type="component" value="Unassembled WGS sequence"/>
</dbReference>
<organism evidence="3 4">
    <name type="scientific">Dendrothele bispora (strain CBS 962.96)</name>
    <dbReference type="NCBI Taxonomy" id="1314807"/>
    <lineage>
        <taxon>Eukaryota</taxon>
        <taxon>Fungi</taxon>
        <taxon>Dikarya</taxon>
        <taxon>Basidiomycota</taxon>
        <taxon>Agaricomycotina</taxon>
        <taxon>Agaricomycetes</taxon>
        <taxon>Agaricomycetidae</taxon>
        <taxon>Agaricales</taxon>
        <taxon>Agaricales incertae sedis</taxon>
        <taxon>Dendrothele</taxon>
    </lineage>
</organism>
<proteinExistence type="predicted"/>
<evidence type="ECO:0000313" key="2">
    <source>
        <dbReference type="EMBL" id="THU92397.1"/>
    </source>
</evidence>
<keyword evidence="4" id="KW-1185">Reference proteome</keyword>
<accession>A0A4S8LTN4</accession>
<evidence type="ECO:0000256" key="1">
    <source>
        <dbReference type="SAM" id="MobiDB-lite"/>
    </source>
</evidence>
<dbReference type="EMBL" id="ML179280">
    <property type="protein sequence ID" value="THU92413.1"/>
    <property type="molecule type" value="Genomic_DNA"/>
</dbReference>
<dbReference type="AlphaFoldDB" id="A0A4S8LTN4"/>
<name>A0A4S8LTN4_DENBC</name>
<evidence type="ECO:0000313" key="3">
    <source>
        <dbReference type="EMBL" id="THU92413.1"/>
    </source>
</evidence>
<protein>
    <submittedName>
        <fullName evidence="3">Uncharacterized protein</fullName>
    </submittedName>
</protein>
<sequence>MPHYFERPLSYDNMDWSRVQSMESSVSPVGPDRLRPTRNPTSPYPRMRGEPLSPSRPATTPQGPHTDVNLGAEPVIPPVIAPISKKIPKPPGEVGRPGRGGYTLQKTLGWNNEVYRDVKNYINKLCMDHLDGKLPLNEQALNNAKRVREQARVKFPFLSDYDKEWVTDDFIRSHLKYRRVSLANQALKSEAQINLRARGLRSHDGDTSQASRD</sequence>
<dbReference type="OrthoDB" id="2686745at2759"/>
<feature type="region of interest" description="Disordered" evidence="1">
    <location>
        <begin position="20"/>
        <end position="66"/>
    </location>
</feature>
<dbReference type="EMBL" id="ML179280">
    <property type="protein sequence ID" value="THU92397.1"/>
    <property type="molecule type" value="Genomic_DNA"/>
</dbReference>
<gene>
    <name evidence="2" type="ORF">K435DRAFT_800505</name>
    <name evidence="3" type="ORF">K435DRAFT_800519</name>
</gene>
<evidence type="ECO:0000313" key="4">
    <source>
        <dbReference type="Proteomes" id="UP000297245"/>
    </source>
</evidence>